<evidence type="ECO:0000256" key="5">
    <source>
        <dbReference type="ARBA" id="ARBA00022970"/>
    </source>
</evidence>
<dbReference type="Proteomes" id="UP000190814">
    <property type="component" value="Unassembled WGS sequence"/>
</dbReference>
<evidence type="ECO:0000256" key="7">
    <source>
        <dbReference type="ARBA" id="ARBA00023136"/>
    </source>
</evidence>
<keyword evidence="2 8" id="KW-0813">Transport</keyword>
<name>A0A1T4VVS1_9FIRM</name>
<evidence type="ECO:0000313" key="10">
    <source>
        <dbReference type="EMBL" id="SKA68915.1"/>
    </source>
</evidence>
<comment type="similarity">
    <text evidence="8">Belongs to the binding-protein-dependent transport system permease family.</text>
</comment>
<dbReference type="AlphaFoldDB" id="A0A1T4VVS1"/>
<evidence type="ECO:0000256" key="8">
    <source>
        <dbReference type="RuleBase" id="RU363032"/>
    </source>
</evidence>
<dbReference type="GO" id="GO:0043190">
    <property type="term" value="C:ATP-binding cassette (ABC) transporter complex"/>
    <property type="evidence" value="ECO:0007669"/>
    <property type="project" value="InterPro"/>
</dbReference>
<dbReference type="NCBIfam" id="TIGR01726">
    <property type="entry name" value="HEQRo_perm_3TM"/>
    <property type="match status" value="1"/>
</dbReference>
<dbReference type="STRING" id="39495.SAMN02745111_01678"/>
<proteinExistence type="inferred from homology"/>
<dbReference type="GO" id="GO:0022857">
    <property type="term" value="F:transmembrane transporter activity"/>
    <property type="evidence" value="ECO:0007669"/>
    <property type="project" value="InterPro"/>
</dbReference>
<dbReference type="EMBL" id="FUXZ01000010">
    <property type="protein sequence ID" value="SKA68915.1"/>
    <property type="molecule type" value="Genomic_DNA"/>
</dbReference>
<evidence type="ECO:0000256" key="4">
    <source>
        <dbReference type="ARBA" id="ARBA00022692"/>
    </source>
</evidence>
<keyword evidence="11" id="KW-1185">Reference proteome</keyword>
<dbReference type="InterPro" id="IPR010065">
    <property type="entry name" value="AA_ABC_transptr_permease_3TM"/>
</dbReference>
<keyword evidence="3" id="KW-1003">Cell membrane</keyword>
<evidence type="ECO:0000256" key="6">
    <source>
        <dbReference type="ARBA" id="ARBA00022989"/>
    </source>
</evidence>
<gene>
    <name evidence="10" type="ORF">SAMN02745111_01678</name>
</gene>
<dbReference type="InterPro" id="IPR035906">
    <property type="entry name" value="MetI-like_sf"/>
</dbReference>
<dbReference type="GO" id="GO:0006865">
    <property type="term" value="P:amino acid transport"/>
    <property type="evidence" value="ECO:0007669"/>
    <property type="project" value="UniProtKB-KW"/>
</dbReference>
<dbReference type="PANTHER" id="PTHR30614">
    <property type="entry name" value="MEMBRANE COMPONENT OF AMINO ACID ABC TRANSPORTER"/>
    <property type="match status" value="1"/>
</dbReference>
<dbReference type="RefSeq" id="WP_078766532.1">
    <property type="nucleotide sequence ID" value="NZ_FUXZ01000010.1"/>
</dbReference>
<keyword evidence="7 8" id="KW-0472">Membrane</keyword>
<keyword evidence="6 8" id="KW-1133">Transmembrane helix</keyword>
<comment type="subcellular location">
    <subcellularLocation>
        <location evidence="1 8">Cell membrane</location>
        <topology evidence="1 8">Multi-pass membrane protein</topology>
    </subcellularLocation>
</comment>
<evidence type="ECO:0000256" key="3">
    <source>
        <dbReference type="ARBA" id="ARBA00022475"/>
    </source>
</evidence>
<keyword evidence="4 8" id="KW-0812">Transmembrane</keyword>
<dbReference type="OrthoDB" id="9787841at2"/>
<dbReference type="CDD" id="cd06261">
    <property type="entry name" value="TM_PBP2"/>
    <property type="match status" value="1"/>
</dbReference>
<dbReference type="PROSITE" id="PS50928">
    <property type="entry name" value="ABC_TM1"/>
    <property type="match status" value="1"/>
</dbReference>
<feature type="transmembrane region" description="Helical" evidence="8">
    <location>
        <begin position="25"/>
        <end position="46"/>
    </location>
</feature>
<protein>
    <submittedName>
        <fullName evidence="10">Amino acid ABC transporter membrane protein 2, PAAT family</fullName>
    </submittedName>
</protein>
<dbReference type="SUPFAM" id="SSF161098">
    <property type="entry name" value="MetI-like"/>
    <property type="match status" value="1"/>
</dbReference>
<keyword evidence="5" id="KW-0029">Amino-acid transport</keyword>
<feature type="transmembrane region" description="Helical" evidence="8">
    <location>
        <begin position="157"/>
        <end position="181"/>
    </location>
</feature>
<dbReference type="InterPro" id="IPR000515">
    <property type="entry name" value="MetI-like"/>
</dbReference>
<evidence type="ECO:0000259" key="9">
    <source>
        <dbReference type="PROSITE" id="PS50928"/>
    </source>
</evidence>
<feature type="domain" description="ABC transmembrane type-1" evidence="9">
    <location>
        <begin position="19"/>
        <end position="220"/>
    </location>
</feature>
<feature type="transmembrane region" description="Helical" evidence="8">
    <location>
        <begin position="201"/>
        <end position="220"/>
    </location>
</feature>
<dbReference type="Gene3D" id="1.10.3720.10">
    <property type="entry name" value="MetI-like"/>
    <property type="match status" value="1"/>
</dbReference>
<evidence type="ECO:0000313" key="11">
    <source>
        <dbReference type="Proteomes" id="UP000190814"/>
    </source>
</evidence>
<organism evidence="10 11">
    <name type="scientific">Eubacterium uniforme</name>
    <dbReference type="NCBI Taxonomy" id="39495"/>
    <lineage>
        <taxon>Bacteria</taxon>
        <taxon>Bacillati</taxon>
        <taxon>Bacillota</taxon>
        <taxon>Clostridia</taxon>
        <taxon>Eubacteriales</taxon>
        <taxon>Eubacteriaceae</taxon>
        <taxon>Eubacterium</taxon>
    </lineage>
</organism>
<accession>A0A1T4VVS1</accession>
<dbReference type="Pfam" id="PF00528">
    <property type="entry name" value="BPD_transp_1"/>
    <property type="match status" value="1"/>
</dbReference>
<dbReference type="PANTHER" id="PTHR30614:SF0">
    <property type="entry name" value="L-CYSTINE TRANSPORT SYSTEM PERMEASE PROTEIN TCYL"/>
    <property type="match status" value="1"/>
</dbReference>
<feature type="transmembrane region" description="Helical" evidence="8">
    <location>
        <begin position="58"/>
        <end position="82"/>
    </location>
</feature>
<sequence>MNYSFSFFKDCLISGLKYLPVTLRIALISIALGTVLALIVAIIRFYKVPVISQILTAFITVYRAIPMMVLMLIFHLIFVMYFNDVARFFHSNLTVNDVGYNPLAYFVMTLGTMTGVNECFRGALSAVPKIQFEAAQSVGLTTTQTLRRIILPQMFPVAFPSYMSNIIGVLKGIPLLGAIGVIEVMQGALLEGTKSYSYLEAYTAVALIYVVFIAIITIVFEKIEKKIFVHQPTIGS</sequence>
<dbReference type="InterPro" id="IPR043429">
    <property type="entry name" value="ArtM/GltK/GlnP/TcyL/YhdX-like"/>
</dbReference>
<reference evidence="10 11" key="1">
    <citation type="submission" date="2017-02" db="EMBL/GenBank/DDBJ databases">
        <authorList>
            <person name="Peterson S.W."/>
        </authorList>
    </citation>
    <scope>NUCLEOTIDE SEQUENCE [LARGE SCALE GENOMIC DNA]</scope>
    <source>
        <strain evidence="10 11">ATCC 35992</strain>
    </source>
</reference>
<evidence type="ECO:0000256" key="2">
    <source>
        <dbReference type="ARBA" id="ARBA00022448"/>
    </source>
</evidence>
<evidence type="ECO:0000256" key="1">
    <source>
        <dbReference type="ARBA" id="ARBA00004651"/>
    </source>
</evidence>